<evidence type="ECO:0000256" key="7">
    <source>
        <dbReference type="ARBA" id="ARBA00023004"/>
    </source>
</evidence>
<evidence type="ECO:0000259" key="11">
    <source>
        <dbReference type="PROSITE" id="PS51918"/>
    </source>
</evidence>
<keyword evidence="9 10" id="KW-0143">Chaperone</keyword>
<gene>
    <name evidence="12" type="primary">hemN</name>
    <name evidence="12" type="ORF">PCLFYP37_03413</name>
</gene>
<keyword evidence="8 10" id="KW-0411">Iron-sulfur</keyword>
<feature type="domain" description="Radical SAM core" evidence="11">
    <location>
        <begin position="16"/>
        <end position="255"/>
    </location>
</feature>
<evidence type="ECO:0000256" key="1">
    <source>
        <dbReference type="ARBA" id="ARBA00001966"/>
    </source>
</evidence>
<dbReference type="InterPro" id="IPR034505">
    <property type="entry name" value="Coproporphyrinogen-III_oxidase"/>
</dbReference>
<sequence length="416" mass="48017">MGYFYPFHYLCSIEFYTLLYMAGIYIHIPFCTSRCVYCDFYSTTYGEKDKAYISALTNELRLRANYLQQDGQMPVIETIYIGGGTPSTLDTSLLEPIFEVLYRTYHVSDRAEITIEANPDDLTPRKIKSLRTLPVNRLSMGVQTFDDGKLRLLHRRHNGEQAIRAVHDCQDTGFDNISIDLIYGLPAQSLREWEKDVNTALSLNVQHISAYALIYEEGTPLWEMRKRHVVEEADEELSLEMFSLLMCRLENAGFEHYEISNFARPSFRSRHNSSYWKGIPYLGCGPSAHSFDGRNRQWNHPDLNVYIDQVGKCLSSEDFNRAPWIEQEELNLYERYNDCIITSLRTSDGLNLSELKRKFGQPLTDYCLQAAAVHLRNGQLEITEKKEQAPEGLLKLTRRGIFLSDGIMSDLLYVPD</sequence>
<dbReference type="SMART" id="SM00729">
    <property type="entry name" value="Elp3"/>
    <property type="match status" value="1"/>
</dbReference>
<evidence type="ECO:0000256" key="2">
    <source>
        <dbReference type="ARBA" id="ARBA00006100"/>
    </source>
</evidence>
<proteinExistence type="inferred from homology"/>
<evidence type="ECO:0000256" key="5">
    <source>
        <dbReference type="ARBA" id="ARBA00022691"/>
    </source>
</evidence>
<dbReference type="GO" id="GO:0051539">
    <property type="term" value="F:4 iron, 4 sulfur cluster binding"/>
    <property type="evidence" value="ECO:0007669"/>
    <property type="project" value="UniProtKB-UniRule"/>
</dbReference>
<dbReference type="InterPro" id="IPR013785">
    <property type="entry name" value="Aldolase_TIM"/>
</dbReference>
<dbReference type="GO" id="GO:0006779">
    <property type="term" value="P:porphyrin-containing compound biosynthetic process"/>
    <property type="evidence" value="ECO:0007669"/>
    <property type="project" value="InterPro"/>
</dbReference>
<dbReference type="PROSITE" id="PS51918">
    <property type="entry name" value="RADICAL_SAM"/>
    <property type="match status" value="1"/>
</dbReference>
<dbReference type="InterPro" id="IPR058240">
    <property type="entry name" value="rSAM_sf"/>
</dbReference>
<keyword evidence="12" id="KW-0560">Oxidoreductase</keyword>
<comment type="similarity">
    <text evidence="2">Belongs to the anaerobic coproporphyrinogen-III oxidase family. HemW subfamily.</text>
</comment>
<dbReference type="SFLD" id="SFLDF00288">
    <property type="entry name" value="HemN-like__clustered_with_nucl"/>
    <property type="match status" value="1"/>
</dbReference>
<evidence type="ECO:0000256" key="3">
    <source>
        <dbReference type="ARBA" id="ARBA00017228"/>
    </source>
</evidence>
<keyword evidence="10" id="KW-0004">4Fe-4S</keyword>
<dbReference type="SFLD" id="SFLDF00562">
    <property type="entry name" value="HemN-like__clustered_with_heat"/>
    <property type="match status" value="1"/>
</dbReference>
<keyword evidence="5 10" id="KW-0949">S-adenosyl-L-methionine</keyword>
<keyword evidence="4 10" id="KW-0349">Heme</keyword>
<comment type="function">
    <text evidence="10">Probably acts as a heme chaperone, transferring heme to an unknown acceptor. Binds one molecule of heme per monomer, possibly covalently. Binds 1 [4Fe-4S] cluster. The cluster is coordinated with 3 cysteines and an exchangeable S-adenosyl-L-methionine.</text>
</comment>
<dbReference type="NCBIfam" id="TIGR00539">
    <property type="entry name" value="hemN_rel"/>
    <property type="match status" value="1"/>
</dbReference>
<keyword evidence="6 10" id="KW-0479">Metal-binding</keyword>
<dbReference type="AlphaFoldDB" id="A0A6N3GHM9"/>
<dbReference type="SUPFAM" id="SSF102114">
    <property type="entry name" value="Radical SAM enzymes"/>
    <property type="match status" value="1"/>
</dbReference>
<dbReference type="GO" id="GO:0005737">
    <property type="term" value="C:cytoplasm"/>
    <property type="evidence" value="ECO:0007669"/>
    <property type="project" value="UniProtKB-SubCell"/>
</dbReference>
<dbReference type="GO" id="GO:0004109">
    <property type="term" value="F:coproporphyrinogen oxidase activity"/>
    <property type="evidence" value="ECO:0007669"/>
    <property type="project" value="InterPro"/>
</dbReference>
<dbReference type="InterPro" id="IPR010723">
    <property type="entry name" value="HemN_C"/>
</dbReference>
<name>A0A6N3GHM9_9BACT</name>
<keyword evidence="10" id="KW-0963">Cytoplasm</keyword>
<dbReference type="PANTHER" id="PTHR13932">
    <property type="entry name" value="COPROPORPHYRINIGEN III OXIDASE"/>
    <property type="match status" value="1"/>
</dbReference>
<comment type="subcellular location">
    <subcellularLocation>
        <location evidence="10">Cytoplasm</location>
    </subcellularLocation>
</comment>
<evidence type="ECO:0000313" key="12">
    <source>
        <dbReference type="EMBL" id="VYU63451.1"/>
    </source>
</evidence>
<protein>
    <recommendedName>
        <fullName evidence="3 10">Heme chaperone HemW</fullName>
    </recommendedName>
</protein>
<dbReference type="Pfam" id="PF04055">
    <property type="entry name" value="Radical_SAM"/>
    <property type="match status" value="1"/>
</dbReference>
<evidence type="ECO:0000256" key="9">
    <source>
        <dbReference type="ARBA" id="ARBA00023186"/>
    </source>
</evidence>
<comment type="cofactor">
    <cofactor evidence="1">
        <name>[4Fe-4S] cluster</name>
        <dbReference type="ChEBI" id="CHEBI:49883"/>
    </cofactor>
</comment>
<dbReference type="SFLD" id="SFLDG01065">
    <property type="entry name" value="anaerobic_coproporphyrinogen-I"/>
    <property type="match status" value="1"/>
</dbReference>
<reference evidence="12" key="1">
    <citation type="submission" date="2019-11" db="EMBL/GenBank/DDBJ databases">
        <authorList>
            <person name="Feng L."/>
        </authorList>
    </citation>
    <scope>NUCLEOTIDE SEQUENCE</scope>
    <source>
        <strain evidence="12">PclaraLFYP37</strain>
    </source>
</reference>
<organism evidence="12">
    <name type="scientific">Paraprevotella clara</name>
    <dbReference type="NCBI Taxonomy" id="454154"/>
    <lineage>
        <taxon>Bacteria</taxon>
        <taxon>Pseudomonadati</taxon>
        <taxon>Bacteroidota</taxon>
        <taxon>Bacteroidia</taxon>
        <taxon>Bacteroidales</taxon>
        <taxon>Prevotellaceae</taxon>
        <taxon>Paraprevotella</taxon>
    </lineage>
</organism>
<dbReference type="Pfam" id="PF06969">
    <property type="entry name" value="HemN_C"/>
    <property type="match status" value="1"/>
</dbReference>
<evidence type="ECO:0000256" key="6">
    <source>
        <dbReference type="ARBA" id="ARBA00022723"/>
    </source>
</evidence>
<dbReference type="PANTHER" id="PTHR13932:SF5">
    <property type="entry name" value="RADICAL S-ADENOSYL METHIONINE DOMAIN-CONTAINING PROTEIN 1, MITOCHONDRIAL"/>
    <property type="match status" value="1"/>
</dbReference>
<dbReference type="GO" id="GO:0046872">
    <property type="term" value="F:metal ion binding"/>
    <property type="evidence" value="ECO:0007669"/>
    <property type="project" value="UniProtKB-UniRule"/>
</dbReference>
<evidence type="ECO:0000256" key="4">
    <source>
        <dbReference type="ARBA" id="ARBA00022617"/>
    </source>
</evidence>
<accession>A0A6N3GHM9</accession>
<evidence type="ECO:0000256" key="8">
    <source>
        <dbReference type="ARBA" id="ARBA00023014"/>
    </source>
</evidence>
<dbReference type="InterPro" id="IPR007197">
    <property type="entry name" value="rSAM"/>
</dbReference>
<dbReference type="InterPro" id="IPR006638">
    <property type="entry name" value="Elp3/MiaA/NifB-like_rSAM"/>
</dbReference>
<keyword evidence="7 10" id="KW-0408">Iron</keyword>
<dbReference type="EMBL" id="CACRUT010000029">
    <property type="protein sequence ID" value="VYU63451.1"/>
    <property type="molecule type" value="Genomic_DNA"/>
</dbReference>
<dbReference type="Gene3D" id="3.20.20.70">
    <property type="entry name" value="Aldolase class I"/>
    <property type="match status" value="1"/>
</dbReference>
<dbReference type="SFLD" id="SFLDS00029">
    <property type="entry name" value="Radical_SAM"/>
    <property type="match status" value="1"/>
</dbReference>
<dbReference type="CDD" id="cd01335">
    <property type="entry name" value="Radical_SAM"/>
    <property type="match status" value="1"/>
</dbReference>
<dbReference type="InterPro" id="IPR004559">
    <property type="entry name" value="HemW-like"/>
</dbReference>
<evidence type="ECO:0000256" key="10">
    <source>
        <dbReference type="RuleBase" id="RU364116"/>
    </source>
</evidence>